<keyword evidence="7" id="KW-0003">3Fe-4S</keyword>
<dbReference type="EMBL" id="BANX01000034">
    <property type="protein sequence ID" value="GAC70327.1"/>
    <property type="molecule type" value="Genomic_DNA"/>
</dbReference>
<accession>M0QRS8</accession>
<evidence type="ECO:0000313" key="10">
    <source>
        <dbReference type="Proteomes" id="UP000011666"/>
    </source>
</evidence>
<keyword evidence="10" id="KW-1185">Reference proteome</keyword>
<comment type="cofactor">
    <cofactor evidence="1">
        <name>[3Fe-4S] cluster</name>
        <dbReference type="ChEBI" id="CHEBI:21137"/>
    </cofactor>
</comment>
<dbReference type="Proteomes" id="UP000011666">
    <property type="component" value="Unassembled WGS sequence"/>
</dbReference>
<dbReference type="GO" id="GO:0051538">
    <property type="term" value="F:3 iron, 4 sulfur cluster binding"/>
    <property type="evidence" value="ECO:0007669"/>
    <property type="project" value="UniProtKB-KW"/>
</dbReference>
<keyword evidence="3" id="KW-0479">Metal-binding</keyword>
<dbReference type="RefSeq" id="WP_007624257.1">
    <property type="nucleotide sequence ID" value="NZ_BANX01000034.1"/>
</dbReference>
<proteinExistence type="predicted"/>
<organism evidence="9 10">
    <name type="scientific">Gordonia soli NBRC 108243</name>
    <dbReference type="NCBI Taxonomy" id="1223545"/>
    <lineage>
        <taxon>Bacteria</taxon>
        <taxon>Bacillati</taxon>
        <taxon>Actinomycetota</taxon>
        <taxon>Actinomycetes</taxon>
        <taxon>Mycobacteriales</taxon>
        <taxon>Gordoniaceae</taxon>
        <taxon>Gordonia</taxon>
    </lineage>
</organism>
<keyword evidence="4" id="KW-0249">Electron transport</keyword>
<dbReference type="GO" id="GO:0046872">
    <property type="term" value="F:metal ion binding"/>
    <property type="evidence" value="ECO:0007669"/>
    <property type="project" value="UniProtKB-KW"/>
</dbReference>
<protein>
    <submittedName>
        <fullName evidence="9">Putative 3Fe-4S ferredoxin</fullName>
    </submittedName>
</protein>
<evidence type="ECO:0000256" key="4">
    <source>
        <dbReference type="ARBA" id="ARBA00022982"/>
    </source>
</evidence>
<keyword evidence="5" id="KW-0408">Iron</keyword>
<dbReference type="SUPFAM" id="SSF54862">
    <property type="entry name" value="4Fe-4S ferredoxins"/>
    <property type="match status" value="1"/>
</dbReference>
<keyword evidence="6" id="KW-0411">Iron-sulfur</keyword>
<evidence type="ECO:0000256" key="1">
    <source>
        <dbReference type="ARBA" id="ARBA00001927"/>
    </source>
</evidence>
<evidence type="ECO:0000256" key="2">
    <source>
        <dbReference type="ARBA" id="ARBA00022448"/>
    </source>
</evidence>
<name>M0QRS8_9ACTN</name>
<evidence type="ECO:0000313" key="9">
    <source>
        <dbReference type="EMBL" id="GAC70327.1"/>
    </source>
</evidence>
<evidence type="ECO:0000256" key="3">
    <source>
        <dbReference type="ARBA" id="ARBA00022723"/>
    </source>
</evidence>
<dbReference type="Pfam" id="PF13459">
    <property type="entry name" value="Fer4_15"/>
    <property type="match status" value="1"/>
</dbReference>
<keyword evidence="2" id="KW-0813">Transport</keyword>
<dbReference type="InterPro" id="IPR051269">
    <property type="entry name" value="Fe-S_cluster_ET"/>
</dbReference>
<dbReference type="PANTHER" id="PTHR36923">
    <property type="entry name" value="FERREDOXIN"/>
    <property type="match status" value="1"/>
</dbReference>
<evidence type="ECO:0000256" key="8">
    <source>
        <dbReference type="SAM" id="MobiDB-lite"/>
    </source>
</evidence>
<comment type="caution">
    <text evidence="9">The sequence shown here is derived from an EMBL/GenBank/DDBJ whole genome shotgun (WGS) entry which is preliminary data.</text>
</comment>
<reference evidence="9 10" key="1">
    <citation type="submission" date="2013-01" db="EMBL/GenBank/DDBJ databases">
        <title>Whole genome shotgun sequence of Gordonia soli NBRC 108243.</title>
        <authorList>
            <person name="Isaki-Nakamura S."/>
            <person name="Hosoyama A."/>
            <person name="Tsuchikane K."/>
            <person name="Ando Y."/>
            <person name="Baba S."/>
            <person name="Ohji S."/>
            <person name="Hamada M."/>
            <person name="Tamura T."/>
            <person name="Yamazoe A."/>
            <person name="Yamazaki S."/>
            <person name="Fujita N."/>
        </authorList>
    </citation>
    <scope>NUCLEOTIDE SEQUENCE [LARGE SCALE GENOMIC DNA]</scope>
    <source>
        <strain evidence="9 10">NBRC 108243</strain>
    </source>
</reference>
<dbReference type="eggNOG" id="COG1141">
    <property type="taxonomic scope" value="Bacteria"/>
</dbReference>
<gene>
    <name evidence="9" type="ORF">GS4_34_00130</name>
</gene>
<evidence type="ECO:0000256" key="6">
    <source>
        <dbReference type="ARBA" id="ARBA00023014"/>
    </source>
</evidence>
<evidence type="ECO:0000256" key="5">
    <source>
        <dbReference type="ARBA" id="ARBA00023004"/>
    </source>
</evidence>
<dbReference type="STRING" id="1223545.GS4_34_00130"/>
<sequence>MEVSIDLEKCAGHARCYAASPELFDLDESGYALNAEISVPDGDEPAAREAVASCPERAIHER</sequence>
<dbReference type="AlphaFoldDB" id="M0QRS8"/>
<dbReference type="OrthoDB" id="3215002at2"/>
<dbReference type="PANTHER" id="PTHR36923:SF3">
    <property type="entry name" value="FERREDOXIN"/>
    <property type="match status" value="1"/>
</dbReference>
<feature type="region of interest" description="Disordered" evidence="8">
    <location>
        <begin position="42"/>
        <end position="62"/>
    </location>
</feature>
<evidence type="ECO:0000256" key="7">
    <source>
        <dbReference type="ARBA" id="ARBA00023291"/>
    </source>
</evidence>
<dbReference type="Gene3D" id="3.30.70.20">
    <property type="match status" value="1"/>
</dbReference>